<feature type="transmembrane region" description="Helical" evidence="8">
    <location>
        <begin position="169"/>
        <end position="188"/>
    </location>
</feature>
<evidence type="ECO:0000256" key="3">
    <source>
        <dbReference type="ARBA" id="ARBA00022448"/>
    </source>
</evidence>
<keyword evidence="5 8" id="KW-0812">Transmembrane</keyword>
<evidence type="ECO:0000256" key="7">
    <source>
        <dbReference type="ARBA" id="ARBA00023136"/>
    </source>
</evidence>
<dbReference type="InterPro" id="IPR004776">
    <property type="entry name" value="Mem_transp_PIN-like"/>
</dbReference>
<feature type="transmembrane region" description="Helical" evidence="8">
    <location>
        <begin position="38"/>
        <end position="60"/>
    </location>
</feature>
<comment type="subcellular location">
    <subcellularLocation>
        <location evidence="1">Cell membrane</location>
        <topology evidence="1">Multi-pass membrane protein</topology>
    </subcellularLocation>
</comment>
<comment type="caution">
    <text evidence="9">The sequence shown here is derived from an EMBL/GenBank/DDBJ whole genome shotgun (WGS) entry which is preliminary data.</text>
</comment>
<feature type="transmembrane region" description="Helical" evidence="8">
    <location>
        <begin position="105"/>
        <end position="125"/>
    </location>
</feature>
<evidence type="ECO:0000313" key="9">
    <source>
        <dbReference type="EMBL" id="MBC8529441.1"/>
    </source>
</evidence>
<dbReference type="GO" id="GO:0005886">
    <property type="term" value="C:plasma membrane"/>
    <property type="evidence" value="ECO:0007669"/>
    <property type="project" value="UniProtKB-SubCell"/>
</dbReference>
<keyword evidence="3" id="KW-0813">Transport</keyword>
<dbReference type="Gene3D" id="1.20.1530.20">
    <property type="match status" value="1"/>
</dbReference>
<keyword evidence="4" id="KW-1003">Cell membrane</keyword>
<feature type="transmembrane region" description="Helical" evidence="8">
    <location>
        <begin position="72"/>
        <end position="93"/>
    </location>
</feature>
<dbReference type="PANTHER" id="PTHR36838:SF1">
    <property type="entry name" value="SLR1864 PROTEIN"/>
    <property type="match status" value="1"/>
</dbReference>
<feature type="transmembrane region" description="Helical" evidence="8">
    <location>
        <begin position="6"/>
        <end position="26"/>
    </location>
</feature>
<feature type="transmembrane region" description="Helical" evidence="8">
    <location>
        <begin position="131"/>
        <end position="149"/>
    </location>
</feature>
<dbReference type="GO" id="GO:0055085">
    <property type="term" value="P:transmembrane transport"/>
    <property type="evidence" value="ECO:0007669"/>
    <property type="project" value="InterPro"/>
</dbReference>
<keyword evidence="10" id="KW-1185">Reference proteome</keyword>
<keyword evidence="6 8" id="KW-1133">Transmembrane helix</keyword>
<evidence type="ECO:0000313" key="10">
    <source>
        <dbReference type="Proteomes" id="UP000654279"/>
    </source>
</evidence>
<evidence type="ECO:0000256" key="2">
    <source>
        <dbReference type="ARBA" id="ARBA00010145"/>
    </source>
</evidence>
<evidence type="ECO:0000256" key="8">
    <source>
        <dbReference type="SAM" id="Phobius"/>
    </source>
</evidence>
<feature type="transmembrane region" description="Helical" evidence="8">
    <location>
        <begin position="200"/>
        <end position="222"/>
    </location>
</feature>
<accession>A0A926D101</accession>
<feature type="transmembrane region" description="Helical" evidence="8">
    <location>
        <begin position="234"/>
        <end position="255"/>
    </location>
</feature>
<reference evidence="9" key="1">
    <citation type="submission" date="2020-08" db="EMBL/GenBank/DDBJ databases">
        <title>Genome public.</title>
        <authorList>
            <person name="Liu C."/>
            <person name="Sun Q."/>
        </authorList>
    </citation>
    <scope>NUCLEOTIDE SEQUENCE</scope>
    <source>
        <strain evidence="9">NSJ-44</strain>
    </source>
</reference>
<sequence length="314" mass="33859">MGALIVSALQGVLPILLMIALGYGLAHYKWITEHTGHFLTELALKVAIPAMMVNNMNVYFTTESLREAGWGLLAPLLAIATSYGIGTLVSLAARIPKGRRGVFRAMFACANTVVIGLPVATALFGEEAVSPALFYFACNTLVFWTVGVMGIRRDGGGKFSFHLKDLKSIFSPALTSFIVMIALTFAGVRLPDFILDTAKSLGSMATPLCLIYTGFIIQSMGLKNLLHGWDRSSALVMAGRFVVTPLIVFTVLSAIRTPEIMRNVYMVQSGMPIMSQTPLVSKSYGSDAGFASRMVLATTVFSLIFVPVMRVILG</sequence>
<comment type="similarity">
    <text evidence="2">Belongs to the auxin efflux carrier (TC 2.A.69) family.</text>
</comment>
<feature type="transmembrane region" description="Helical" evidence="8">
    <location>
        <begin position="290"/>
        <end position="313"/>
    </location>
</feature>
<proteinExistence type="inferred from homology"/>
<dbReference type="PANTHER" id="PTHR36838">
    <property type="entry name" value="AUXIN EFFLUX CARRIER FAMILY PROTEIN"/>
    <property type="match status" value="1"/>
</dbReference>
<dbReference type="AlphaFoldDB" id="A0A926D101"/>
<gene>
    <name evidence="9" type="ORF">H8699_08380</name>
</gene>
<dbReference type="Pfam" id="PF03547">
    <property type="entry name" value="Mem_trans"/>
    <property type="match status" value="1"/>
</dbReference>
<evidence type="ECO:0000256" key="5">
    <source>
        <dbReference type="ARBA" id="ARBA00022692"/>
    </source>
</evidence>
<dbReference type="EMBL" id="JACRSO010000003">
    <property type="protein sequence ID" value="MBC8529441.1"/>
    <property type="molecule type" value="Genomic_DNA"/>
</dbReference>
<evidence type="ECO:0000256" key="1">
    <source>
        <dbReference type="ARBA" id="ARBA00004651"/>
    </source>
</evidence>
<organism evidence="9 10">
    <name type="scientific">Luoshenia tenuis</name>
    <dbReference type="NCBI Taxonomy" id="2763654"/>
    <lineage>
        <taxon>Bacteria</taxon>
        <taxon>Bacillati</taxon>
        <taxon>Bacillota</taxon>
        <taxon>Clostridia</taxon>
        <taxon>Christensenellales</taxon>
        <taxon>Christensenellaceae</taxon>
        <taxon>Luoshenia</taxon>
    </lineage>
</organism>
<dbReference type="InterPro" id="IPR038770">
    <property type="entry name" value="Na+/solute_symporter_sf"/>
</dbReference>
<dbReference type="Proteomes" id="UP000654279">
    <property type="component" value="Unassembled WGS sequence"/>
</dbReference>
<dbReference type="RefSeq" id="WP_249285285.1">
    <property type="nucleotide sequence ID" value="NZ_JACRSO010000003.1"/>
</dbReference>
<evidence type="ECO:0000256" key="4">
    <source>
        <dbReference type="ARBA" id="ARBA00022475"/>
    </source>
</evidence>
<keyword evidence="7 8" id="KW-0472">Membrane</keyword>
<name>A0A926D101_9FIRM</name>
<protein>
    <submittedName>
        <fullName evidence="9">AEC family transporter</fullName>
    </submittedName>
</protein>
<evidence type="ECO:0000256" key="6">
    <source>
        <dbReference type="ARBA" id="ARBA00022989"/>
    </source>
</evidence>